<dbReference type="GO" id="GO:0004054">
    <property type="term" value="F:arginine kinase activity"/>
    <property type="evidence" value="ECO:0007669"/>
    <property type="project" value="UniProtKB-EC"/>
</dbReference>
<evidence type="ECO:0000256" key="8">
    <source>
        <dbReference type="PROSITE-ProRule" id="PRU00843"/>
    </source>
</evidence>
<evidence type="ECO:0000256" key="2">
    <source>
        <dbReference type="ARBA" id="ARBA00012230"/>
    </source>
</evidence>
<evidence type="ECO:0000313" key="11">
    <source>
        <dbReference type="EMBL" id="VDM97440.1"/>
    </source>
</evidence>
<keyword evidence="5 8" id="KW-0418">Kinase</keyword>
<dbReference type="FunFam" id="1.10.135.10:FF:000003">
    <property type="entry name" value="Three-domain arginine kinase"/>
    <property type="match status" value="1"/>
</dbReference>
<dbReference type="STRING" id="103827.A0A0N5CNP0"/>
<dbReference type="Gene3D" id="3.30.590.10">
    <property type="entry name" value="Glutamine synthetase/guanido kinase, catalytic domain"/>
    <property type="match status" value="1"/>
</dbReference>
<evidence type="ECO:0000256" key="4">
    <source>
        <dbReference type="ARBA" id="ARBA00022741"/>
    </source>
</evidence>
<dbReference type="Pfam" id="PF02807">
    <property type="entry name" value="ATP-gua_PtransN"/>
    <property type="match status" value="1"/>
</dbReference>
<evidence type="ECO:0000259" key="9">
    <source>
        <dbReference type="PROSITE" id="PS51509"/>
    </source>
</evidence>
<dbReference type="Gene3D" id="1.10.135.10">
    <property type="entry name" value="ATP:guanido phosphotransferase, N-terminal domain"/>
    <property type="match status" value="1"/>
</dbReference>
<dbReference type="AlphaFoldDB" id="A0A0N5CNP0"/>
<evidence type="ECO:0000313" key="12">
    <source>
        <dbReference type="Proteomes" id="UP000276776"/>
    </source>
</evidence>
<dbReference type="InterPro" id="IPR036802">
    <property type="entry name" value="ATP-guanido_PTrfase_N_sf"/>
</dbReference>
<dbReference type="Proteomes" id="UP000276776">
    <property type="component" value="Unassembled WGS sequence"/>
</dbReference>
<evidence type="ECO:0000256" key="5">
    <source>
        <dbReference type="ARBA" id="ARBA00022777"/>
    </source>
</evidence>
<dbReference type="GO" id="GO:0005524">
    <property type="term" value="F:ATP binding"/>
    <property type="evidence" value="ECO:0007669"/>
    <property type="project" value="UniProtKB-UniRule"/>
</dbReference>
<name>A0A0N5CNP0_THECL</name>
<accession>A0A0N5CNP0</accession>
<dbReference type="SUPFAM" id="SSF48034">
    <property type="entry name" value="Guanido kinase N-terminal domain"/>
    <property type="match status" value="1"/>
</dbReference>
<dbReference type="Pfam" id="PF00217">
    <property type="entry name" value="ATP-gua_Ptrans"/>
    <property type="match status" value="1"/>
</dbReference>
<evidence type="ECO:0000256" key="3">
    <source>
        <dbReference type="ARBA" id="ARBA00022679"/>
    </source>
</evidence>
<organism evidence="13">
    <name type="scientific">Thelazia callipaeda</name>
    <name type="common">Oriental eyeworm</name>
    <name type="synonym">Parasitic nematode</name>
    <dbReference type="NCBI Taxonomy" id="103827"/>
    <lineage>
        <taxon>Eukaryota</taxon>
        <taxon>Metazoa</taxon>
        <taxon>Ecdysozoa</taxon>
        <taxon>Nematoda</taxon>
        <taxon>Chromadorea</taxon>
        <taxon>Rhabditida</taxon>
        <taxon>Spirurina</taxon>
        <taxon>Spiruromorpha</taxon>
        <taxon>Thelazioidea</taxon>
        <taxon>Thelaziidae</taxon>
        <taxon>Thelazia</taxon>
    </lineage>
</organism>
<reference evidence="11 12" key="2">
    <citation type="submission" date="2018-11" db="EMBL/GenBank/DDBJ databases">
        <authorList>
            <consortium name="Pathogen Informatics"/>
        </authorList>
    </citation>
    <scope>NUCLEOTIDE SEQUENCE [LARGE SCALE GENOMIC DNA]</scope>
</reference>
<proteinExistence type="inferred from homology"/>
<evidence type="ECO:0000313" key="13">
    <source>
        <dbReference type="WBParaSite" id="TCLT_0000180701-mRNA-1"/>
    </source>
</evidence>
<dbReference type="SUPFAM" id="SSF55931">
    <property type="entry name" value="Glutamine synthetase/guanido kinase"/>
    <property type="match status" value="1"/>
</dbReference>
<evidence type="ECO:0000256" key="7">
    <source>
        <dbReference type="PROSITE-ProRule" id="PRU00842"/>
    </source>
</evidence>
<reference evidence="13" key="1">
    <citation type="submission" date="2017-02" db="UniProtKB">
        <authorList>
            <consortium name="WormBaseParasite"/>
        </authorList>
    </citation>
    <scope>IDENTIFICATION</scope>
</reference>
<feature type="domain" description="Phosphagen kinase N-terminal" evidence="9">
    <location>
        <begin position="44"/>
        <end position="126"/>
    </location>
</feature>
<keyword evidence="12" id="KW-1185">Reference proteome</keyword>
<gene>
    <name evidence="11" type="ORF">TCLT_LOCUS1808</name>
</gene>
<dbReference type="OrthoDB" id="430219at2759"/>
<dbReference type="EC" id="2.7.3.3" evidence="2"/>
<feature type="domain" description="Phosphagen kinase C-terminal" evidence="10">
    <location>
        <begin position="155"/>
        <end position="391"/>
    </location>
</feature>
<keyword evidence="4 8" id="KW-0547">Nucleotide-binding</keyword>
<dbReference type="GO" id="GO:0005615">
    <property type="term" value="C:extracellular space"/>
    <property type="evidence" value="ECO:0007669"/>
    <property type="project" value="TreeGrafter"/>
</dbReference>
<feature type="binding site" evidence="8">
    <location>
        <begin position="316"/>
        <end position="320"/>
    </location>
    <ligand>
        <name>ATP</name>
        <dbReference type="ChEBI" id="CHEBI:30616"/>
    </ligand>
</feature>
<feature type="binding site" evidence="8">
    <location>
        <begin position="158"/>
        <end position="162"/>
    </location>
    <ligand>
        <name>ATP</name>
        <dbReference type="ChEBI" id="CHEBI:30616"/>
    </ligand>
</feature>
<protein>
    <recommendedName>
        <fullName evidence="2">arginine kinase</fullName>
        <ecNumber evidence="2">2.7.3.3</ecNumber>
    </recommendedName>
</protein>
<comment type="similarity">
    <text evidence="1 7">Belongs to the ATP:guanido phosphotransferase family.</text>
</comment>
<feature type="binding site" evidence="8">
    <location>
        <position position="222"/>
    </location>
    <ligand>
        <name>ATP</name>
        <dbReference type="ChEBI" id="CHEBI:30616"/>
    </ligand>
</feature>
<evidence type="ECO:0000259" key="10">
    <source>
        <dbReference type="PROSITE" id="PS51510"/>
    </source>
</evidence>
<dbReference type="PANTHER" id="PTHR11547:SF38">
    <property type="entry name" value="ARGININE KINASE 1-RELATED"/>
    <property type="match status" value="1"/>
</dbReference>
<dbReference type="WBParaSite" id="TCLT_0000180701-mRNA-1">
    <property type="protein sequence ID" value="TCLT_0000180701-mRNA-1"/>
    <property type="gene ID" value="TCLT_0000180701"/>
</dbReference>
<dbReference type="PANTHER" id="PTHR11547">
    <property type="entry name" value="ARGININE OR CREATINE KINASE"/>
    <property type="match status" value="1"/>
</dbReference>
<dbReference type="PROSITE" id="PS51510">
    <property type="entry name" value="PHOSPHAGEN_KINASE_C"/>
    <property type="match status" value="1"/>
</dbReference>
<dbReference type="InterPro" id="IPR014746">
    <property type="entry name" value="Gln_synth/guanido_kin_cat_dom"/>
</dbReference>
<dbReference type="GO" id="GO:0046314">
    <property type="term" value="P:phosphocreatine biosynthetic process"/>
    <property type="evidence" value="ECO:0007669"/>
    <property type="project" value="InterPro"/>
</dbReference>
<evidence type="ECO:0000256" key="6">
    <source>
        <dbReference type="ARBA" id="ARBA00022840"/>
    </source>
</evidence>
<keyword evidence="6 8" id="KW-0067">ATP-binding</keyword>
<comment type="caution">
    <text evidence="8">Lacks conserved residue(s) required for the propagation of feature annotation.</text>
</comment>
<dbReference type="EMBL" id="UYYF01000274">
    <property type="protein sequence ID" value="VDM97440.1"/>
    <property type="molecule type" value="Genomic_DNA"/>
</dbReference>
<keyword evidence="3 8" id="KW-0808">Transferase</keyword>
<dbReference type="GO" id="GO:0004111">
    <property type="term" value="F:creatine kinase activity"/>
    <property type="evidence" value="ECO:0007669"/>
    <property type="project" value="InterPro"/>
</dbReference>
<sequence length="391" mass="44085">MSRLGLFKNLFKIAGGATAALLATEELYKMNYQVSEGDAFDIKRTRNAYAELQKAEKCSPLLKRNLTPVILQKLEGKKTKLGATLCEVINSGLHDKDSRAGMYAADSESYYKFAALFDKVLEDYHGFKPGAKQPPVDYGEQKIDNFPALDANGKYIKSVSIQCYRSISGYPFSMLLTEDDYLIIEQKVKNAVQQIEDPDFQGMYYSVSNMTKEMQDDFGFKHILPDNTVALNYPHLYNSWPSGRGVFHNKNKSFIVKVNDEDHLNIISAEEGNDIMQVLSRLIRGLKALEKKLPFAYDDRLGWLTANPCNLGSAIRASVQIRLPKLSRRSNFPDLCEQLNLCVSSASGSSSRNSDEYYNISNKVTLGLTQYEAIKQMYDGVKQLIEMEEQA</sequence>
<evidence type="ECO:0000256" key="1">
    <source>
        <dbReference type="ARBA" id="ARBA00006798"/>
    </source>
</evidence>
<dbReference type="OMA" id="NCMASAM"/>
<dbReference type="PROSITE" id="PS51509">
    <property type="entry name" value="PHOSPHAGEN_KINASE_N"/>
    <property type="match status" value="1"/>
</dbReference>
<dbReference type="InterPro" id="IPR000749">
    <property type="entry name" value="ATP-guanido_PTrfase"/>
</dbReference>
<dbReference type="InterPro" id="IPR022414">
    <property type="entry name" value="ATP-guanido_PTrfase_cat"/>
</dbReference>
<feature type="binding site" evidence="8">
    <location>
        <begin position="344"/>
        <end position="349"/>
    </location>
    <ligand>
        <name>ATP</name>
        <dbReference type="ChEBI" id="CHEBI:30616"/>
    </ligand>
</feature>
<dbReference type="InterPro" id="IPR022413">
    <property type="entry name" value="ATP-guanido_PTrfase_N"/>
</dbReference>